<dbReference type="Gene3D" id="1.25.40.10">
    <property type="entry name" value="Tetratricopeptide repeat domain"/>
    <property type="match status" value="1"/>
</dbReference>
<sequence length="145" mass="16408">MPTSIGEPPDEDIFVTIVRGLGRARMNRKAIKVLDSVSHFKKDPFLKICKSILDVLVKENIDLARDFYRKKMMGCGVHGDNYTFGILMKGRCLTNRIADGFKLLTLMFCVYICSGLSRIPLSFSFHAKILCKFFELSQGCDTSRS</sequence>
<reference evidence="1 2" key="1">
    <citation type="submission" date="2020-06" db="EMBL/GenBank/DDBJ databases">
        <title>Transcriptomic and genomic resources for Thalictrum thalictroides and T. hernandezii: Facilitating candidate gene discovery in an emerging model plant lineage.</title>
        <authorList>
            <person name="Arias T."/>
            <person name="Riano-Pachon D.M."/>
            <person name="Di Stilio V.S."/>
        </authorList>
    </citation>
    <scope>NUCLEOTIDE SEQUENCE [LARGE SCALE GENOMIC DNA]</scope>
    <source>
        <strain evidence="2">cv. WT478/WT964</strain>
        <tissue evidence="1">Leaves</tissue>
    </source>
</reference>
<dbReference type="InterPro" id="IPR011990">
    <property type="entry name" value="TPR-like_helical_dom_sf"/>
</dbReference>
<dbReference type="AlphaFoldDB" id="A0A7J6XB50"/>
<protein>
    <submittedName>
        <fullName evidence="1">Pentatricopeptide repeat-containing protein</fullName>
    </submittedName>
</protein>
<evidence type="ECO:0000313" key="2">
    <source>
        <dbReference type="Proteomes" id="UP000554482"/>
    </source>
</evidence>
<organism evidence="1 2">
    <name type="scientific">Thalictrum thalictroides</name>
    <name type="common">Rue-anemone</name>
    <name type="synonym">Anemone thalictroides</name>
    <dbReference type="NCBI Taxonomy" id="46969"/>
    <lineage>
        <taxon>Eukaryota</taxon>
        <taxon>Viridiplantae</taxon>
        <taxon>Streptophyta</taxon>
        <taxon>Embryophyta</taxon>
        <taxon>Tracheophyta</taxon>
        <taxon>Spermatophyta</taxon>
        <taxon>Magnoliopsida</taxon>
        <taxon>Ranunculales</taxon>
        <taxon>Ranunculaceae</taxon>
        <taxon>Thalictroideae</taxon>
        <taxon>Thalictrum</taxon>
    </lineage>
</organism>
<evidence type="ECO:0000313" key="1">
    <source>
        <dbReference type="EMBL" id="KAF5207021.1"/>
    </source>
</evidence>
<dbReference type="Proteomes" id="UP000554482">
    <property type="component" value="Unassembled WGS sequence"/>
</dbReference>
<dbReference type="EMBL" id="JABWDY010001956">
    <property type="protein sequence ID" value="KAF5207021.1"/>
    <property type="molecule type" value="Genomic_DNA"/>
</dbReference>
<gene>
    <name evidence="1" type="ORF">FRX31_003392</name>
</gene>
<accession>A0A7J6XB50</accession>
<name>A0A7J6XB50_THATH</name>
<proteinExistence type="predicted"/>
<dbReference type="OrthoDB" id="10425579at2759"/>
<comment type="caution">
    <text evidence="1">The sequence shown here is derived from an EMBL/GenBank/DDBJ whole genome shotgun (WGS) entry which is preliminary data.</text>
</comment>
<keyword evidence="2" id="KW-1185">Reference proteome</keyword>